<feature type="transmembrane region" description="Helical" evidence="5">
    <location>
        <begin position="6"/>
        <end position="30"/>
    </location>
</feature>
<dbReference type="GO" id="GO:0006874">
    <property type="term" value="P:intracellular calcium ion homeostasis"/>
    <property type="evidence" value="ECO:0007669"/>
    <property type="project" value="TreeGrafter"/>
</dbReference>
<keyword evidence="4 5" id="KW-0472">Membrane</keyword>
<keyword evidence="3 5" id="KW-1133">Transmembrane helix</keyword>
<dbReference type="Pfam" id="PF01699">
    <property type="entry name" value="Na_Ca_ex"/>
    <property type="match status" value="2"/>
</dbReference>
<dbReference type="Gene3D" id="1.20.1420.30">
    <property type="entry name" value="NCX, central ion-binding region"/>
    <property type="match status" value="1"/>
</dbReference>
<protein>
    <recommendedName>
        <fullName evidence="6">Sodium/calcium exchanger membrane region domain-containing protein</fullName>
    </recommendedName>
</protein>
<feature type="transmembrane region" description="Helical" evidence="5">
    <location>
        <begin position="39"/>
        <end position="63"/>
    </location>
</feature>
<evidence type="ECO:0000256" key="4">
    <source>
        <dbReference type="ARBA" id="ARBA00023136"/>
    </source>
</evidence>
<reference evidence="7 8" key="1">
    <citation type="submission" date="2017-09" db="EMBL/GenBank/DDBJ databases">
        <title>Depth-based differentiation of microbial function through sediment-hosted aquifers and enrichment of novel symbionts in the deep terrestrial subsurface.</title>
        <authorList>
            <person name="Probst A.J."/>
            <person name="Ladd B."/>
            <person name="Jarett J.K."/>
            <person name="Geller-Mcgrath D.E."/>
            <person name="Sieber C.M."/>
            <person name="Emerson J.B."/>
            <person name="Anantharaman K."/>
            <person name="Thomas B.C."/>
            <person name="Malmstrom R."/>
            <person name="Stieglmeier M."/>
            <person name="Klingl A."/>
            <person name="Woyke T."/>
            <person name="Ryan C.M."/>
            <person name="Banfield J.F."/>
        </authorList>
    </citation>
    <scope>NUCLEOTIDE SEQUENCE [LARGE SCALE GENOMIC DNA]</scope>
    <source>
        <strain evidence="7">CG23_combo_of_CG06-09_8_20_14_all_38_19</strain>
    </source>
</reference>
<name>A0A2G9YXH9_9BACT</name>
<feature type="transmembrane region" description="Helical" evidence="5">
    <location>
        <begin position="75"/>
        <end position="92"/>
    </location>
</feature>
<proteinExistence type="predicted"/>
<evidence type="ECO:0000256" key="3">
    <source>
        <dbReference type="ARBA" id="ARBA00022989"/>
    </source>
</evidence>
<feature type="transmembrane region" description="Helical" evidence="5">
    <location>
        <begin position="298"/>
        <end position="315"/>
    </location>
</feature>
<evidence type="ECO:0000256" key="5">
    <source>
        <dbReference type="SAM" id="Phobius"/>
    </source>
</evidence>
<feature type="transmembrane region" description="Helical" evidence="5">
    <location>
        <begin position="168"/>
        <end position="190"/>
    </location>
</feature>
<dbReference type="EMBL" id="PCRP01000008">
    <property type="protein sequence ID" value="PIP23955.1"/>
    <property type="molecule type" value="Genomic_DNA"/>
</dbReference>
<evidence type="ECO:0000313" key="7">
    <source>
        <dbReference type="EMBL" id="PIP23955.1"/>
    </source>
</evidence>
<evidence type="ECO:0000256" key="1">
    <source>
        <dbReference type="ARBA" id="ARBA00004141"/>
    </source>
</evidence>
<dbReference type="InterPro" id="IPR004837">
    <property type="entry name" value="NaCa_Exmemb"/>
</dbReference>
<keyword evidence="2 5" id="KW-0812">Transmembrane</keyword>
<dbReference type="InterPro" id="IPR044880">
    <property type="entry name" value="NCX_ion-bd_dom_sf"/>
</dbReference>
<feature type="transmembrane region" description="Helical" evidence="5">
    <location>
        <begin position="266"/>
        <end position="286"/>
    </location>
</feature>
<accession>A0A2G9YXH9</accession>
<organism evidence="7 8">
    <name type="scientific">Candidatus Nealsonbacteria bacterium CG23_combo_of_CG06-09_8_20_14_all_38_19</name>
    <dbReference type="NCBI Taxonomy" id="1974721"/>
    <lineage>
        <taxon>Bacteria</taxon>
        <taxon>Candidatus Nealsoniibacteriota</taxon>
    </lineage>
</organism>
<evidence type="ECO:0000256" key="2">
    <source>
        <dbReference type="ARBA" id="ARBA00022692"/>
    </source>
</evidence>
<feature type="domain" description="Sodium/calcium exchanger membrane region" evidence="6">
    <location>
        <begin position="171"/>
        <end position="310"/>
    </location>
</feature>
<dbReference type="InterPro" id="IPR004481">
    <property type="entry name" value="K/Na/Ca-exchanger"/>
</dbReference>
<dbReference type="AlphaFoldDB" id="A0A2G9YXH9"/>
<gene>
    <name evidence="7" type="ORF">COX36_00485</name>
</gene>
<evidence type="ECO:0000313" key="8">
    <source>
        <dbReference type="Proteomes" id="UP000230273"/>
    </source>
</evidence>
<sequence length="316" mass="35079">MFLFYIFIFLFFCFLLTLSSRWIVSSLAFISKFLGWKEFVVAFFVMSFASSAPNLFVGIISAINKIPQLSFGDIMGGNLVDLTLVVAIAVLISKNGIEAGSRTVQATAIFTVVAVILPLLLVSDGLLSRADGVILIGTFLIYSFWLFAKKERFEKVYDGVSHLKISTFLKSVFLVFLGIILLFFGAEGIIKSAEFFAKTINFPIGLIGILIVGLGTALPETFFSLTSVKRGETWMILGNLMGSVVNTATLVLGIVALIYPIKIVDFSPYVIARLFIMMSVLFFFLCVHTDRKITKKEALFLLGVYIVFLICEVFFR</sequence>
<comment type="subcellular location">
    <subcellularLocation>
        <location evidence="1">Membrane</location>
        <topology evidence="1">Multi-pass membrane protein</topology>
    </subcellularLocation>
</comment>
<comment type="caution">
    <text evidence="7">The sequence shown here is derived from an EMBL/GenBank/DDBJ whole genome shotgun (WGS) entry which is preliminary data.</text>
</comment>
<evidence type="ECO:0000259" key="6">
    <source>
        <dbReference type="Pfam" id="PF01699"/>
    </source>
</evidence>
<feature type="transmembrane region" description="Helical" evidence="5">
    <location>
        <begin position="202"/>
        <end position="225"/>
    </location>
</feature>
<dbReference type="GO" id="GO:0005262">
    <property type="term" value="F:calcium channel activity"/>
    <property type="evidence" value="ECO:0007669"/>
    <property type="project" value="TreeGrafter"/>
</dbReference>
<feature type="transmembrane region" description="Helical" evidence="5">
    <location>
        <begin position="104"/>
        <end position="121"/>
    </location>
</feature>
<dbReference type="Proteomes" id="UP000230273">
    <property type="component" value="Unassembled WGS sequence"/>
</dbReference>
<dbReference type="GO" id="GO:0008273">
    <property type="term" value="F:calcium, potassium:sodium antiporter activity"/>
    <property type="evidence" value="ECO:0007669"/>
    <property type="project" value="TreeGrafter"/>
</dbReference>
<dbReference type="GO" id="GO:0005886">
    <property type="term" value="C:plasma membrane"/>
    <property type="evidence" value="ECO:0007669"/>
    <property type="project" value="TreeGrafter"/>
</dbReference>
<feature type="domain" description="Sodium/calcium exchanger membrane region" evidence="6">
    <location>
        <begin position="5"/>
        <end position="147"/>
    </location>
</feature>
<dbReference type="PANTHER" id="PTHR10846:SF8">
    <property type="entry name" value="INNER MEMBRANE PROTEIN YRBG"/>
    <property type="match status" value="1"/>
</dbReference>
<feature type="transmembrane region" description="Helical" evidence="5">
    <location>
        <begin position="127"/>
        <end position="147"/>
    </location>
</feature>
<feature type="transmembrane region" description="Helical" evidence="5">
    <location>
        <begin position="237"/>
        <end position="260"/>
    </location>
</feature>
<dbReference type="PANTHER" id="PTHR10846">
    <property type="entry name" value="SODIUM/POTASSIUM/CALCIUM EXCHANGER"/>
    <property type="match status" value="1"/>
</dbReference>